<dbReference type="PROSITE" id="PS00356">
    <property type="entry name" value="HTH_LACI_1"/>
    <property type="match status" value="1"/>
</dbReference>
<name>A0AAE3ME79_9BACT</name>
<keyword evidence="6" id="KW-1185">Reference proteome</keyword>
<sequence length="353" mass="40084">MKVRIIDIAKKAEVSTGTVDRILHNRGKVSKKAEEKVKKALKELGYAPDILARNLAMKKELHIVCLLPNPEETKYWSRPVAGIQKAINELSVFKVRISKVFFSSQATSFEEACQKALALNPNGVVYVPMFREPSVTFANSLQKNNIPFIHLNIFQQELKPLSFVGQEAYSAGKVAASLCDLALNANDKILIAYISGEMQEYSHLQSRIEGFTDYFGDKGINESRIEHFYVKVSADKKNYEKSFLDFLSSAGNIKIIYVPNSRAYRIASILKKHNIKNILVIGFDTLEENLELVKEGYIRFLIAQQSKNQGYNAVILLFNALFKREKINNNYFLPIDILNKENIEFYDGIINSL</sequence>
<comment type="caution">
    <text evidence="5">The sequence shown here is derived from an EMBL/GenBank/DDBJ whole genome shotgun (WGS) entry which is preliminary data.</text>
</comment>
<organism evidence="5 6">
    <name type="scientific">Plebeiibacterium marinum</name>
    <dbReference type="NCBI Taxonomy" id="2992111"/>
    <lineage>
        <taxon>Bacteria</taxon>
        <taxon>Pseudomonadati</taxon>
        <taxon>Bacteroidota</taxon>
        <taxon>Bacteroidia</taxon>
        <taxon>Marinilabiliales</taxon>
        <taxon>Marinilabiliaceae</taxon>
        <taxon>Plebeiibacterium</taxon>
    </lineage>
</organism>
<dbReference type="InterPro" id="IPR000843">
    <property type="entry name" value="HTH_LacI"/>
</dbReference>
<dbReference type="EMBL" id="JAPDPI010000022">
    <property type="protein sequence ID" value="MCW3806313.1"/>
    <property type="molecule type" value="Genomic_DNA"/>
</dbReference>
<dbReference type="GO" id="GO:0003700">
    <property type="term" value="F:DNA-binding transcription factor activity"/>
    <property type="evidence" value="ECO:0007669"/>
    <property type="project" value="TreeGrafter"/>
</dbReference>
<accession>A0AAE3ME79</accession>
<dbReference type="Pfam" id="PF00356">
    <property type="entry name" value="LacI"/>
    <property type="match status" value="1"/>
</dbReference>
<evidence type="ECO:0000256" key="1">
    <source>
        <dbReference type="ARBA" id="ARBA00023015"/>
    </source>
</evidence>
<proteinExistence type="predicted"/>
<gene>
    <name evidence="5" type="ORF">OM074_11815</name>
</gene>
<keyword evidence="1" id="KW-0805">Transcription regulation</keyword>
<dbReference type="Gene3D" id="1.10.260.40">
    <property type="entry name" value="lambda repressor-like DNA-binding domains"/>
    <property type="match status" value="1"/>
</dbReference>
<dbReference type="InterPro" id="IPR025997">
    <property type="entry name" value="SBP_2_dom"/>
</dbReference>
<dbReference type="SMART" id="SM00354">
    <property type="entry name" value="HTH_LACI"/>
    <property type="match status" value="1"/>
</dbReference>
<dbReference type="Pfam" id="PF13407">
    <property type="entry name" value="Peripla_BP_4"/>
    <property type="match status" value="1"/>
</dbReference>
<evidence type="ECO:0000313" key="6">
    <source>
        <dbReference type="Proteomes" id="UP001207408"/>
    </source>
</evidence>
<dbReference type="RefSeq" id="WP_301199685.1">
    <property type="nucleotide sequence ID" value="NZ_JAPDPI010000022.1"/>
</dbReference>
<dbReference type="PANTHER" id="PTHR30146">
    <property type="entry name" value="LACI-RELATED TRANSCRIPTIONAL REPRESSOR"/>
    <property type="match status" value="1"/>
</dbReference>
<evidence type="ECO:0000256" key="3">
    <source>
        <dbReference type="ARBA" id="ARBA00023163"/>
    </source>
</evidence>
<dbReference type="InterPro" id="IPR010982">
    <property type="entry name" value="Lambda_DNA-bd_dom_sf"/>
</dbReference>
<dbReference type="GO" id="GO:0000976">
    <property type="term" value="F:transcription cis-regulatory region binding"/>
    <property type="evidence" value="ECO:0007669"/>
    <property type="project" value="TreeGrafter"/>
</dbReference>
<dbReference type="Proteomes" id="UP001207408">
    <property type="component" value="Unassembled WGS sequence"/>
</dbReference>
<dbReference type="SUPFAM" id="SSF53822">
    <property type="entry name" value="Periplasmic binding protein-like I"/>
    <property type="match status" value="1"/>
</dbReference>
<keyword evidence="3" id="KW-0804">Transcription</keyword>
<dbReference type="Gene3D" id="3.40.50.2300">
    <property type="match status" value="2"/>
</dbReference>
<dbReference type="InterPro" id="IPR028082">
    <property type="entry name" value="Peripla_BP_I"/>
</dbReference>
<evidence type="ECO:0000256" key="2">
    <source>
        <dbReference type="ARBA" id="ARBA00023125"/>
    </source>
</evidence>
<keyword evidence="2" id="KW-0238">DNA-binding</keyword>
<protein>
    <submittedName>
        <fullName evidence="5">Substrate-binding domain-containing protein</fullName>
    </submittedName>
</protein>
<dbReference type="CDD" id="cd01392">
    <property type="entry name" value="HTH_LacI"/>
    <property type="match status" value="1"/>
</dbReference>
<dbReference type="PROSITE" id="PS50932">
    <property type="entry name" value="HTH_LACI_2"/>
    <property type="match status" value="1"/>
</dbReference>
<dbReference type="SUPFAM" id="SSF47413">
    <property type="entry name" value="lambda repressor-like DNA-binding domains"/>
    <property type="match status" value="1"/>
</dbReference>
<feature type="domain" description="HTH lacI-type" evidence="4">
    <location>
        <begin position="3"/>
        <end position="57"/>
    </location>
</feature>
<dbReference type="PANTHER" id="PTHR30146:SF144">
    <property type="entry name" value="LACI-FAMILY TRANSCRIPTION REGULATOR"/>
    <property type="match status" value="1"/>
</dbReference>
<reference evidence="5" key="1">
    <citation type="submission" date="2022-10" db="EMBL/GenBank/DDBJ databases">
        <authorList>
            <person name="Yu W.X."/>
        </authorList>
    </citation>
    <scope>NUCLEOTIDE SEQUENCE</scope>
    <source>
        <strain evidence="5">D04</strain>
    </source>
</reference>
<evidence type="ECO:0000259" key="4">
    <source>
        <dbReference type="PROSITE" id="PS50932"/>
    </source>
</evidence>
<dbReference type="AlphaFoldDB" id="A0AAE3ME79"/>
<evidence type="ECO:0000313" key="5">
    <source>
        <dbReference type="EMBL" id="MCW3806313.1"/>
    </source>
</evidence>